<keyword evidence="7" id="KW-1185">Reference proteome</keyword>
<sequence length="233" mass="25729">LLESDSRCSRFRDKPTMNDLSSVRLRRGNSSMITGFFCLKNALIALNSFYLMLGCILISLGAYNNAAGIVPSLSVNGGVTTVGVFLLLVAILGIYGTVKHHQVALFFYMILLSFIFLIQIFVAVACLALNENSVHDAAKIGWTAASSETRCYAEKKLNCCGFESKEADTECESWSCENKDPCWPIIRSALVEAMQSAGGVGLFFSFTEIAGIWFALRYRNMVNPMRDTHVLFN</sequence>
<evidence type="ECO:0000256" key="1">
    <source>
        <dbReference type="ARBA" id="ARBA00004141"/>
    </source>
</evidence>
<feature type="transmembrane region" description="Helical" evidence="5">
    <location>
        <begin position="42"/>
        <end position="63"/>
    </location>
</feature>
<dbReference type="EMBL" id="JYDW01000003">
    <property type="protein sequence ID" value="KRZ63055.1"/>
    <property type="molecule type" value="Genomic_DNA"/>
</dbReference>
<dbReference type="PRINTS" id="PR00259">
    <property type="entry name" value="TMFOUR"/>
</dbReference>
<feature type="non-terminal residue" evidence="6">
    <location>
        <position position="1"/>
    </location>
</feature>
<name>A0A0V1LU60_9BILA</name>
<dbReference type="AlphaFoldDB" id="A0A0V1LU60"/>
<keyword evidence="2 5" id="KW-0812">Transmembrane</keyword>
<feature type="transmembrane region" description="Helical" evidence="5">
    <location>
        <begin position="197"/>
        <end position="216"/>
    </location>
</feature>
<comment type="caution">
    <text evidence="6">The sequence shown here is derived from an EMBL/GenBank/DDBJ whole genome shotgun (WGS) entry which is preliminary data.</text>
</comment>
<evidence type="ECO:0000313" key="7">
    <source>
        <dbReference type="Proteomes" id="UP000054721"/>
    </source>
</evidence>
<organism evidence="6 7">
    <name type="scientific">Trichinella nativa</name>
    <dbReference type="NCBI Taxonomy" id="6335"/>
    <lineage>
        <taxon>Eukaryota</taxon>
        <taxon>Metazoa</taxon>
        <taxon>Ecdysozoa</taxon>
        <taxon>Nematoda</taxon>
        <taxon>Enoplea</taxon>
        <taxon>Dorylaimia</taxon>
        <taxon>Trichinellida</taxon>
        <taxon>Trichinellidae</taxon>
        <taxon>Trichinella</taxon>
    </lineage>
</organism>
<feature type="transmembrane region" description="Helical" evidence="5">
    <location>
        <begin position="75"/>
        <end position="98"/>
    </location>
</feature>
<feature type="transmembrane region" description="Helical" evidence="5">
    <location>
        <begin position="105"/>
        <end position="130"/>
    </location>
</feature>
<evidence type="ECO:0000256" key="5">
    <source>
        <dbReference type="SAM" id="Phobius"/>
    </source>
</evidence>
<dbReference type="OrthoDB" id="5845060at2759"/>
<dbReference type="InterPro" id="IPR018499">
    <property type="entry name" value="Tetraspanin/Peripherin"/>
</dbReference>
<protein>
    <submittedName>
        <fullName evidence="6">Tetraspanin-31</fullName>
    </submittedName>
</protein>
<dbReference type="Proteomes" id="UP000054721">
    <property type="component" value="Unassembled WGS sequence"/>
</dbReference>
<proteinExistence type="predicted"/>
<dbReference type="Pfam" id="PF00335">
    <property type="entry name" value="Tetraspanin"/>
    <property type="match status" value="1"/>
</dbReference>
<comment type="subcellular location">
    <subcellularLocation>
        <location evidence="1">Membrane</location>
        <topology evidence="1">Multi-pass membrane protein</topology>
    </subcellularLocation>
</comment>
<evidence type="ECO:0000256" key="4">
    <source>
        <dbReference type="ARBA" id="ARBA00023136"/>
    </source>
</evidence>
<keyword evidence="4 5" id="KW-0472">Membrane</keyword>
<gene>
    <name evidence="6" type="primary">tspan31</name>
    <name evidence="6" type="ORF">T02_3729</name>
</gene>
<accession>A0A0V1LU60</accession>
<evidence type="ECO:0000313" key="6">
    <source>
        <dbReference type="EMBL" id="KRZ63055.1"/>
    </source>
</evidence>
<reference evidence="6 7" key="1">
    <citation type="submission" date="2015-05" db="EMBL/GenBank/DDBJ databases">
        <title>Evolution of Trichinella species and genotypes.</title>
        <authorList>
            <person name="Korhonen P.K."/>
            <person name="Edoardo P."/>
            <person name="Giuseppe L.R."/>
            <person name="Gasser R.B."/>
        </authorList>
    </citation>
    <scope>NUCLEOTIDE SEQUENCE [LARGE SCALE GENOMIC DNA]</scope>
    <source>
        <strain evidence="6">ISS10</strain>
    </source>
</reference>
<dbReference type="GO" id="GO:0016020">
    <property type="term" value="C:membrane"/>
    <property type="evidence" value="ECO:0007669"/>
    <property type="project" value="UniProtKB-SubCell"/>
</dbReference>
<evidence type="ECO:0000256" key="3">
    <source>
        <dbReference type="ARBA" id="ARBA00022989"/>
    </source>
</evidence>
<dbReference type="STRING" id="6335.A0A0V1LU60"/>
<evidence type="ECO:0000256" key="2">
    <source>
        <dbReference type="ARBA" id="ARBA00022692"/>
    </source>
</evidence>
<keyword evidence="3 5" id="KW-1133">Transmembrane helix</keyword>